<dbReference type="PANTHER" id="PTHR38011">
    <property type="entry name" value="DIHYDROFOLATE REDUCTASE FAMILY PROTEIN (AFU_ORTHOLOGUE AFUA_8G06820)"/>
    <property type="match status" value="1"/>
</dbReference>
<dbReference type="Gene3D" id="3.40.430.10">
    <property type="entry name" value="Dihydrofolate Reductase, subunit A"/>
    <property type="match status" value="1"/>
</dbReference>
<dbReference type="GO" id="GO:0008703">
    <property type="term" value="F:5-amino-6-(5-phosphoribosylamino)uracil reductase activity"/>
    <property type="evidence" value="ECO:0007669"/>
    <property type="project" value="InterPro"/>
</dbReference>
<accession>A0AAQ3L7M9</accession>
<organism evidence="2 3">
    <name type="scientific">Rubellicoccus peritrichatus</name>
    <dbReference type="NCBI Taxonomy" id="3080537"/>
    <lineage>
        <taxon>Bacteria</taxon>
        <taxon>Pseudomonadati</taxon>
        <taxon>Verrucomicrobiota</taxon>
        <taxon>Opitutia</taxon>
        <taxon>Puniceicoccales</taxon>
        <taxon>Cerasicoccaceae</taxon>
        <taxon>Rubellicoccus</taxon>
    </lineage>
</organism>
<dbReference type="EMBL" id="CP136920">
    <property type="protein sequence ID" value="WOO41129.1"/>
    <property type="molecule type" value="Genomic_DNA"/>
</dbReference>
<feature type="domain" description="Bacterial bifunctional deaminase-reductase C-terminal" evidence="1">
    <location>
        <begin position="7"/>
        <end position="165"/>
    </location>
</feature>
<dbReference type="AlphaFoldDB" id="A0AAQ3L7M9"/>
<dbReference type="Pfam" id="PF01872">
    <property type="entry name" value="RibD_C"/>
    <property type="match status" value="1"/>
</dbReference>
<dbReference type="InterPro" id="IPR002734">
    <property type="entry name" value="RibDG_C"/>
</dbReference>
<dbReference type="KEGG" id="puo:RZN69_21115"/>
<reference evidence="2 3" key="1">
    <citation type="submission" date="2023-10" db="EMBL/GenBank/DDBJ databases">
        <title>Rubellicoccus peritrichatus gen. nov., sp. nov., isolated from an algae of coral reef tank.</title>
        <authorList>
            <person name="Luo J."/>
        </authorList>
    </citation>
    <scope>NUCLEOTIDE SEQUENCE [LARGE SCALE GENOMIC DNA]</scope>
    <source>
        <strain evidence="2 3">CR14</strain>
    </source>
</reference>
<dbReference type="RefSeq" id="WP_317833532.1">
    <property type="nucleotide sequence ID" value="NZ_CP136920.1"/>
</dbReference>
<dbReference type="InterPro" id="IPR050765">
    <property type="entry name" value="Riboflavin_Biosynth_HTPR"/>
</dbReference>
<dbReference type="InterPro" id="IPR024072">
    <property type="entry name" value="DHFR-like_dom_sf"/>
</dbReference>
<gene>
    <name evidence="2" type="ORF">RZN69_21115</name>
</gene>
<name>A0AAQ3L7M9_9BACT</name>
<proteinExistence type="predicted"/>
<dbReference type="GO" id="GO:0009231">
    <property type="term" value="P:riboflavin biosynthetic process"/>
    <property type="evidence" value="ECO:0007669"/>
    <property type="project" value="InterPro"/>
</dbReference>
<evidence type="ECO:0000313" key="3">
    <source>
        <dbReference type="Proteomes" id="UP001304300"/>
    </source>
</evidence>
<dbReference type="Proteomes" id="UP001304300">
    <property type="component" value="Chromosome"/>
</dbReference>
<protein>
    <submittedName>
        <fullName evidence="2">Dihydrofolate reductase family protein</fullName>
    </submittedName>
</protein>
<sequence>MANYVYIATSLDGFIATIDGGIEWLEDAPNPDGSDFGFSEFISRVDALLMGRHTFEKVLSFGQWPYSVPVYVLSNTLGSVPNELKEKAEIISGSPSSVVSELGAKHYKNLYIDGGRLIQSFLQEDLIDELIVTRFPKLLGKGIPLFGDLNESIDFEHVETEVIENYLVKSRYRRAK</sequence>
<dbReference type="PANTHER" id="PTHR38011:SF11">
    <property type="entry name" value="2,5-DIAMINO-6-RIBOSYLAMINO-4(3H)-PYRIMIDINONE 5'-PHOSPHATE REDUCTASE"/>
    <property type="match status" value="1"/>
</dbReference>
<evidence type="ECO:0000313" key="2">
    <source>
        <dbReference type="EMBL" id="WOO41129.1"/>
    </source>
</evidence>
<dbReference type="SUPFAM" id="SSF53597">
    <property type="entry name" value="Dihydrofolate reductase-like"/>
    <property type="match status" value="1"/>
</dbReference>
<keyword evidence="3" id="KW-1185">Reference proteome</keyword>
<evidence type="ECO:0000259" key="1">
    <source>
        <dbReference type="Pfam" id="PF01872"/>
    </source>
</evidence>